<protein>
    <recommendedName>
        <fullName evidence="7">Endolytic murein transglycosylase</fullName>
        <ecNumber evidence="7">4.2.2.29</ecNumber>
    </recommendedName>
    <alternativeName>
        <fullName evidence="7">Peptidoglycan lytic transglycosylase</fullName>
    </alternativeName>
    <alternativeName>
        <fullName evidence="7">Peptidoglycan polymerization terminase</fullName>
    </alternativeName>
</protein>
<accession>A0A1W7D492</accession>
<comment type="similarity">
    <text evidence="7">Belongs to the transglycosylase MltG family.</text>
</comment>
<evidence type="ECO:0000256" key="6">
    <source>
        <dbReference type="ARBA" id="ARBA00023316"/>
    </source>
</evidence>
<feature type="compositionally biased region" description="Basic and acidic residues" evidence="8">
    <location>
        <begin position="223"/>
        <end position="238"/>
    </location>
</feature>
<organism evidence="9 10">
    <name type="scientific">Streptomyces marincola</name>
    <dbReference type="NCBI Taxonomy" id="2878388"/>
    <lineage>
        <taxon>Bacteria</taxon>
        <taxon>Bacillati</taxon>
        <taxon>Actinomycetota</taxon>
        <taxon>Actinomycetes</taxon>
        <taxon>Kitasatosporales</taxon>
        <taxon>Streptomycetaceae</taxon>
        <taxon>Streptomyces</taxon>
    </lineage>
</organism>
<dbReference type="CDD" id="cd08010">
    <property type="entry name" value="MltG_like"/>
    <property type="match status" value="1"/>
</dbReference>
<keyword evidence="10" id="KW-1185">Reference proteome</keyword>
<dbReference type="InterPro" id="IPR003770">
    <property type="entry name" value="MLTG-like"/>
</dbReference>
<evidence type="ECO:0000256" key="3">
    <source>
        <dbReference type="ARBA" id="ARBA00022989"/>
    </source>
</evidence>
<comment type="subcellular location">
    <subcellularLocation>
        <location evidence="7">Cell membrane</location>
        <topology evidence="7">Single-pass membrane protein</topology>
    </subcellularLocation>
</comment>
<feature type="transmembrane region" description="Helical" evidence="7">
    <location>
        <begin position="261"/>
        <end position="281"/>
    </location>
</feature>
<proteinExistence type="inferred from homology"/>
<feature type="compositionally biased region" description="Low complexity" evidence="8">
    <location>
        <begin position="43"/>
        <end position="79"/>
    </location>
</feature>
<sequence>MTDDGRNPGSEPWYPDDPRYADQGWSGGYEGAGGQPAQQGSWQHHYGAQQQYHGQQYDAQPGYDAQQYGGQQYGDGRPYAANDPRYGDGQQYHPQQPYQEQGGWDTAGGHYGQGYGHDPYATAGQPGPVQDPGGYQGGYGADQGYPGQPYDTAAHQPGQDGHPYASDQQYARQPGHPGAAPQPEHERQQAPGAAGGQPGERRREPEPDPETGWDPGPDQGELDFFRRDDDEDEGRPGDSGRGSGRRGDRQKSAKRRRGSRGCAVAAVLVLAGVGGVGYYGYDFYQERFGPAPDYQGEGTGEVQVTIPDGATVSQMANILREAGVVRSHDAFVDAAGGQALQAGVYTLREQMSAESAVAMMLNGEAVGGLIVPEGRRATEVYTMIDEYLGLPEGATAEAAEAADLGLPDWAEGDPEGFLFPARYDVGTDTAPEEVLRQMVQRATAEFTETDLETQAASIGRTPREVLVIASLIEAEGQSDEEFVRVSRVIHNRLEQNIRLEFDSTVNYALGRHTLDVSLDDTDIDSPYNTYEEFGLPPGPIANPGHAAIEAALNPADGPWLFFVTVRPGDTRFTDDYDEHLQNVLDFNAVQQENREQEGGG</sequence>
<dbReference type="PANTHER" id="PTHR30518:SF2">
    <property type="entry name" value="ENDOLYTIC MUREIN TRANSGLYCOSYLASE"/>
    <property type="match status" value="1"/>
</dbReference>
<keyword evidence="2 7" id="KW-0812">Transmembrane</keyword>
<reference evidence="9 10" key="1">
    <citation type="submission" date="2017-05" db="EMBL/GenBank/DDBJ databases">
        <title>Complete genome sequence of Streptomyces sp. SCSIO 03032 revealed the diverse biosynthetic pathways for its bioactive secondary metabolites.</title>
        <authorList>
            <person name="Ma L."/>
            <person name="Zhu Y."/>
            <person name="Zhang W."/>
            <person name="Zhang G."/>
            <person name="Tian X."/>
            <person name="Zhang S."/>
            <person name="Zhang C."/>
        </authorList>
    </citation>
    <scope>NUCLEOTIDE SEQUENCE [LARGE SCALE GENOMIC DNA]</scope>
    <source>
        <strain evidence="9 10">SCSIO 03032</strain>
    </source>
</reference>
<dbReference type="RefSeq" id="WP_086161577.1">
    <property type="nucleotide sequence ID" value="NZ_CP021121.1"/>
</dbReference>
<feature type="compositionally biased region" description="Low complexity" evidence="8">
    <location>
        <begin position="123"/>
        <end position="133"/>
    </location>
</feature>
<dbReference type="PANTHER" id="PTHR30518">
    <property type="entry name" value="ENDOLYTIC MUREIN TRANSGLYCOSYLASE"/>
    <property type="match status" value="1"/>
</dbReference>
<feature type="compositionally biased region" description="Gly residues" evidence="8">
    <location>
        <begin position="105"/>
        <end position="115"/>
    </location>
</feature>
<evidence type="ECO:0000256" key="2">
    <source>
        <dbReference type="ARBA" id="ARBA00022692"/>
    </source>
</evidence>
<feature type="site" description="Important for catalytic activity" evidence="7">
    <location>
        <position position="475"/>
    </location>
</feature>
<dbReference type="GO" id="GO:0071555">
    <property type="term" value="P:cell wall organization"/>
    <property type="evidence" value="ECO:0007669"/>
    <property type="project" value="UniProtKB-KW"/>
</dbReference>
<keyword evidence="3 7" id="KW-1133">Transmembrane helix</keyword>
<feature type="compositionally biased region" description="Gly residues" evidence="8">
    <location>
        <begin position="25"/>
        <end position="34"/>
    </location>
</feature>
<name>A0A1W7D492_9ACTN</name>
<evidence type="ECO:0000256" key="8">
    <source>
        <dbReference type="SAM" id="MobiDB-lite"/>
    </source>
</evidence>
<dbReference type="Gene3D" id="3.30.1490.480">
    <property type="entry name" value="Endolytic murein transglycosylase"/>
    <property type="match status" value="1"/>
</dbReference>
<feature type="region of interest" description="Disordered" evidence="8">
    <location>
        <begin position="1"/>
        <end position="258"/>
    </location>
</feature>
<evidence type="ECO:0000256" key="7">
    <source>
        <dbReference type="HAMAP-Rule" id="MF_02065"/>
    </source>
</evidence>
<dbReference type="EMBL" id="CP021121">
    <property type="protein sequence ID" value="ARQ71739.1"/>
    <property type="molecule type" value="Genomic_DNA"/>
</dbReference>
<dbReference type="Proteomes" id="UP000194218">
    <property type="component" value="Chromosome"/>
</dbReference>
<dbReference type="HAMAP" id="MF_02065">
    <property type="entry name" value="MltG"/>
    <property type="match status" value="1"/>
</dbReference>
<evidence type="ECO:0000256" key="1">
    <source>
        <dbReference type="ARBA" id="ARBA00022475"/>
    </source>
</evidence>
<evidence type="ECO:0000256" key="5">
    <source>
        <dbReference type="ARBA" id="ARBA00023239"/>
    </source>
</evidence>
<dbReference type="NCBIfam" id="TIGR00247">
    <property type="entry name" value="endolytic transglycosylase MltG"/>
    <property type="match status" value="1"/>
</dbReference>
<keyword evidence="6 7" id="KW-0961">Cell wall biogenesis/degradation</keyword>
<feature type="compositionally biased region" description="Low complexity" evidence="8">
    <location>
        <begin position="87"/>
        <end position="103"/>
    </location>
</feature>
<dbReference type="Pfam" id="PF02618">
    <property type="entry name" value="YceG"/>
    <property type="match status" value="1"/>
</dbReference>
<dbReference type="GO" id="GO:0008932">
    <property type="term" value="F:lytic endotransglycosylase activity"/>
    <property type="evidence" value="ECO:0007669"/>
    <property type="project" value="UniProtKB-UniRule"/>
</dbReference>
<comment type="catalytic activity">
    <reaction evidence="7">
        <text>a peptidoglycan chain = a peptidoglycan chain with N-acetyl-1,6-anhydromuramyl-[peptide] at the reducing end + a peptidoglycan chain with N-acetylglucosamine at the non-reducing end.</text>
        <dbReference type="EC" id="4.2.2.29"/>
    </reaction>
</comment>
<comment type="function">
    <text evidence="7">Functions as a peptidoglycan terminase that cleaves nascent peptidoglycan strands endolytically to terminate their elongation.</text>
</comment>
<dbReference type="OrthoDB" id="9814591at2"/>
<dbReference type="GO" id="GO:0005886">
    <property type="term" value="C:plasma membrane"/>
    <property type="evidence" value="ECO:0007669"/>
    <property type="project" value="UniProtKB-SubCell"/>
</dbReference>
<evidence type="ECO:0000313" key="10">
    <source>
        <dbReference type="Proteomes" id="UP000194218"/>
    </source>
</evidence>
<dbReference type="EC" id="4.2.2.29" evidence="7"/>
<dbReference type="GO" id="GO:0009252">
    <property type="term" value="P:peptidoglycan biosynthetic process"/>
    <property type="evidence" value="ECO:0007669"/>
    <property type="project" value="UniProtKB-UniRule"/>
</dbReference>
<gene>
    <name evidence="7" type="primary">mltG</name>
    <name evidence="9" type="ORF">CAG99_25505</name>
</gene>
<keyword evidence="1 7" id="KW-1003">Cell membrane</keyword>
<keyword evidence="5 7" id="KW-0456">Lyase</keyword>
<dbReference type="KEGG" id="smao:CAG99_25505"/>
<dbReference type="AlphaFoldDB" id="A0A1W7D492"/>
<evidence type="ECO:0000313" key="9">
    <source>
        <dbReference type="EMBL" id="ARQ71739.1"/>
    </source>
</evidence>
<keyword evidence="4 7" id="KW-0472">Membrane</keyword>
<evidence type="ECO:0000256" key="4">
    <source>
        <dbReference type="ARBA" id="ARBA00023136"/>
    </source>
</evidence>